<sequence length="134" mass="14940">MKKRRYPAPPERIKLFRTAWEELAPEASFSGMTLQKFVEDTQPLLDNEAEIKRLEALTEAALRKKDELETKARRILRNVGRAVSSDAGHGEDSPLYSAMGFVPFSERKSGLTRRSKSTESPPADPPVDPGNEAA</sequence>
<organism evidence="3 4">
    <name type="scientific">Haloferula sargassicola</name>
    <dbReference type="NCBI Taxonomy" id="490096"/>
    <lineage>
        <taxon>Bacteria</taxon>
        <taxon>Pseudomonadati</taxon>
        <taxon>Verrucomicrobiota</taxon>
        <taxon>Verrucomicrobiia</taxon>
        <taxon>Verrucomicrobiales</taxon>
        <taxon>Verrucomicrobiaceae</taxon>
        <taxon>Haloferula</taxon>
    </lineage>
</organism>
<feature type="region of interest" description="Disordered" evidence="2">
    <location>
        <begin position="107"/>
        <end position="134"/>
    </location>
</feature>
<reference evidence="3 4" key="1">
    <citation type="submission" date="2024-02" db="EMBL/GenBank/DDBJ databases">
        <title>Haloferula sargassicola NBRC 104335.</title>
        <authorList>
            <person name="Ichikawa N."/>
            <person name="Katano-Makiyama Y."/>
            <person name="Hidaka K."/>
        </authorList>
    </citation>
    <scope>NUCLEOTIDE SEQUENCE [LARGE SCALE GENOMIC DNA]</scope>
    <source>
        <strain evidence="3 4">NBRC 104335</strain>
    </source>
</reference>
<evidence type="ECO:0000313" key="4">
    <source>
        <dbReference type="Proteomes" id="UP001476282"/>
    </source>
</evidence>
<feature type="coiled-coil region" evidence="1">
    <location>
        <begin position="51"/>
        <end position="78"/>
    </location>
</feature>
<protein>
    <recommendedName>
        <fullName evidence="5">Transposase</fullName>
    </recommendedName>
</protein>
<evidence type="ECO:0000313" key="3">
    <source>
        <dbReference type="EMBL" id="GAA5481398.1"/>
    </source>
</evidence>
<dbReference type="RefSeq" id="WP_353565551.1">
    <property type="nucleotide sequence ID" value="NZ_BAABRI010000003.1"/>
</dbReference>
<evidence type="ECO:0008006" key="5">
    <source>
        <dbReference type="Google" id="ProtNLM"/>
    </source>
</evidence>
<dbReference type="Proteomes" id="UP001476282">
    <property type="component" value="Unassembled WGS sequence"/>
</dbReference>
<name>A0ABP9UNP0_9BACT</name>
<dbReference type="EMBL" id="BAABRI010000003">
    <property type="protein sequence ID" value="GAA5481398.1"/>
    <property type="molecule type" value="Genomic_DNA"/>
</dbReference>
<accession>A0ABP9UNP0</accession>
<gene>
    <name evidence="3" type="ORF">Hsar01_00607</name>
</gene>
<keyword evidence="4" id="KW-1185">Reference proteome</keyword>
<keyword evidence="1" id="KW-0175">Coiled coil</keyword>
<evidence type="ECO:0000256" key="1">
    <source>
        <dbReference type="SAM" id="Coils"/>
    </source>
</evidence>
<comment type="caution">
    <text evidence="3">The sequence shown here is derived from an EMBL/GenBank/DDBJ whole genome shotgun (WGS) entry which is preliminary data.</text>
</comment>
<proteinExistence type="predicted"/>
<evidence type="ECO:0000256" key="2">
    <source>
        <dbReference type="SAM" id="MobiDB-lite"/>
    </source>
</evidence>